<feature type="region of interest" description="Disordered" evidence="10">
    <location>
        <begin position="111"/>
        <end position="344"/>
    </location>
</feature>
<protein>
    <recommendedName>
        <fullName evidence="3">Multiple RNA-binding domain-containing protein 1</fullName>
    </recommendedName>
</protein>
<dbReference type="GO" id="GO:0000447">
    <property type="term" value="P:endonucleolytic cleavage in ITS1 to separate SSU-rRNA from 5.8S rRNA and LSU-rRNA from tricistronic rRNA transcript (SSU-rRNA, 5.8S rRNA, LSU-rRNA)"/>
    <property type="evidence" value="ECO:0007669"/>
    <property type="project" value="EnsemblFungi"/>
</dbReference>
<dbReference type="GO" id="GO:0003729">
    <property type="term" value="F:mRNA binding"/>
    <property type="evidence" value="ECO:0007669"/>
    <property type="project" value="TreeGrafter"/>
</dbReference>
<feature type="compositionally biased region" description="Basic and acidic residues" evidence="10">
    <location>
        <begin position="293"/>
        <end position="323"/>
    </location>
</feature>
<feature type="domain" description="RRM" evidence="11">
    <location>
        <begin position="596"/>
        <end position="668"/>
    </location>
</feature>
<gene>
    <name evidence="12" type="ORF">EPUS_02364</name>
</gene>
<dbReference type="Gene3D" id="3.30.70.330">
    <property type="match status" value="5"/>
</dbReference>
<accession>U1G0U6</accession>
<comment type="similarity">
    <text evidence="2">Belongs to the RRM MRD1 family.</text>
</comment>
<dbReference type="Proteomes" id="UP000019373">
    <property type="component" value="Unassembled WGS sequence"/>
</dbReference>
<dbReference type="GO" id="GO:0000472">
    <property type="term" value="P:endonucleolytic cleavage to generate mature 5'-end of SSU-rRNA from (SSU-rRNA, 5.8S rRNA, LSU-rRNA)"/>
    <property type="evidence" value="ECO:0007669"/>
    <property type="project" value="EnsemblFungi"/>
</dbReference>
<feature type="compositionally biased region" description="Basic and acidic residues" evidence="10">
    <location>
        <begin position="377"/>
        <end position="392"/>
    </location>
</feature>
<dbReference type="GO" id="GO:0042134">
    <property type="term" value="F:rRNA primary transcript binding"/>
    <property type="evidence" value="ECO:0007669"/>
    <property type="project" value="EnsemblFungi"/>
</dbReference>
<dbReference type="SMART" id="SM00360">
    <property type="entry name" value="RRM"/>
    <property type="match status" value="5"/>
</dbReference>
<dbReference type="InterPro" id="IPR035979">
    <property type="entry name" value="RBD_domain_sf"/>
</dbReference>
<dbReference type="FunFam" id="3.30.70.330:FF:000247">
    <property type="entry name" value="Multiple RNA-binding domain-containing protein 1"/>
    <property type="match status" value="1"/>
</dbReference>
<dbReference type="OMA" id="NPKVYVD"/>
<feature type="domain" description="RRM" evidence="11">
    <location>
        <begin position="811"/>
        <end position="888"/>
    </location>
</feature>
<evidence type="ECO:0000313" key="13">
    <source>
        <dbReference type="Proteomes" id="UP000019373"/>
    </source>
</evidence>
<dbReference type="InterPro" id="IPR000504">
    <property type="entry name" value="RRM_dom"/>
</dbReference>
<keyword evidence="5" id="KW-0677">Repeat</keyword>
<feature type="compositionally biased region" description="Polar residues" evidence="10">
    <location>
        <begin position="393"/>
        <end position="407"/>
    </location>
</feature>
<feature type="compositionally biased region" description="Basic and acidic residues" evidence="10">
    <location>
        <begin position="335"/>
        <end position="344"/>
    </location>
</feature>
<feature type="region of interest" description="Disordered" evidence="10">
    <location>
        <begin position="365"/>
        <end position="407"/>
    </location>
</feature>
<evidence type="ECO:0000259" key="11">
    <source>
        <dbReference type="PROSITE" id="PS50102"/>
    </source>
</evidence>
<dbReference type="GO" id="GO:0032040">
    <property type="term" value="C:small-subunit processome"/>
    <property type="evidence" value="ECO:0007669"/>
    <property type="project" value="EnsemblFungi"/>
</dbReference>
<dbReference type="SMART" id="SM00361">
    <property type="entry name" value="RRM_1"/>
    <property type="match status" value="2"/>
</dbReference>
<keyword evidence="13" id="KW-1185">Reference proteome</keyword>
<dbReference type="GO" id="GO:0005737">
    <property type="term" value="C:cytoplasm"/>
    <property type="evidence" value="ECO:0007669"/>
    <property type="project" value="TreeGrafter"/>
</dbReference>
<dbReference type="GO" id="GO:0000480">
    <property type="term" value="P:endonucleolytic cleavage in 5'-ETS of tricistronic rRNA transcript (SSU-rRNA, 5.8S rRNA, LSU-rRNA)"/>
    <property type="evidence" value="ECO:0007669"/>
    <property type="project" value="EnsemblFungi"/>
</dbReference>
<keyword evidence="4" id="KW-0698">rRNA processing</keyword>
<dbReference type="PROSITE" id="PS50102">
    <property type="entry name" value="RRM"/>
    <property type="match status" value="5"/>
</dbReference>
<evidence type="ECO:0000256" key="8">
    <source>
        <dbReference type="ARBA" id="ARBA00023274"/>
    </source>
</evidence>
<dbReference type="GeneID" id="19237418"/>
<evidence type="ECO:0000256" key="4">
    <source>
        <dbReference type="ARBA" id="ARBA00022552"/>
    </source>
</evidence>
<evidence type="ECO:0000256" key="7">
    <source>
        <dbReference type="ARBA" id="ARBA00023242"/>
    </source>
</evidence>
<dbReference type="InterPro" id="IPR003954">
    <property type="entry name" value="RRM_euk-type"/>
</dbReference>
<dbReference type="PANTHER" id="PTHR23003:SF58">
    <property type="entry name" value="RNA-BINDING PROTEIN 19-LIKE PROTEIN-RELATED"/>
    <property type="match status" value="1"/>
</dbReference>
<keyword evidence="7" id="KW-0539">Nucleus</keyword>
<reference evidence="13" key="1">
    <citation type="journal article" date="2014" name="BMC Genomics">
        <title>Genome characteristics reveal the impact of lichenization on lichen-forming fungus Endocarpon pusillum Hedwig (Verrucariales, Ascomycota).</title>
        <authorList>
            <person name="Wang Y.-Y."/>
            <person name="Liu B."/>
            <person name="Zhang X.-Y."/>
            <person name="Zhou Q.-M."/>
            <person name="Zhang T."/>
            <person name="Li H."/>
            <person name="Yu Y.-F."/>
            <person name="Zhang X.-L."/>
            <person name="Hao X.-Y."/>
            <person name="Wang M."/>
            <person name="Wang L."/>
            <person name="Wei J.-C."/>
        </authorList>
    </citation>
    <scope>NUCLEOTIDE SEQUENCE [LARGE SCALE GENOMIC DNA]</scope>
    <source>
        <strain evidence="13">Z07020 / HMAS-L-300199</strain>
    </source>
</reference>
<evidence type="ECO:0000256" key="9">
    <source>
        <dbReference type="PROSITE-ProRule" id="PRU00176"/>
    </source>
</evidence>
<dbReference type="HOGENOM" id="CLU_008479_0_0_1"/>
<dbReference type="GO" id="GO:0034462">
    <property type="term" value="P:small-subunit processome assembly"/>
    <property type="evidence" value="ECO:0007669"/>
    <property type="project" value="EnsemblFungi"/>
</dbReference>
<dbReference type="InterPro" id="IPR012677">
    <property type="entry name" value="Nucleotide-bd_a/b_plait_sf"/>
</dbReference>
<evidence type="ECO:0000256" key="3">
    <source>
        <dbReference type="ARBA" id="ARBA00013428"/>
    </source>
</evidence>
<dbReference type="PANTHER" id="PTHR23003">
    <property type="entry name" value="RNA RECOGNITION MOTIF RRM DOMAIN CONTAINING PROTEIN"/>
    <property type="match status" value="1"/>
</dbReference>
<feature type="compositionally biased region" description="Basic and acidic residues" evidence="10">
    <location>
        <begin position="169"/>
        <end position="187"/>
    </location>
</feature>
<feature type="compositionally biased region" description="Basic residues" evidence="10">
    <location>
        <begin position="267"/>
        <end position="276"/>
    </location>
</feature>
<evidence type="ECO:0000256" key="5">
    <source>
        <dbReference type="ARBA" id="ARBA00022737"/>
    </source>
</evidence>
<feature type="domain" description="RRM" evidence="11">
    <location>
        <begin position="706"/>
        <end position="789"/>
    </location>
</feature>
<feature type="domain" description="RRM" evidence="11">
    <location>
        <begin position="10"/>
        <end position="82"/>
    </location>
</feature>
<comment type="subcellular location">
    <subcellularLocation>
        <location evidence="1">Nucleus</location>
    </subcellularLocation>
</comment>
<dbReference type="OrthoDB" id="439639at2759"/>
<evidence type="ECO:0000256" key="6">
    <source>
        <dbReference type="ARBA" id="ARBA00022884"/>
    </source>
</evidence>
<dbReference type="RefSeq" id="XP_007803461.1">
    <property type="nucleotide sequence ID" value="XM_007805270.1"/>
</dbReference>
<feature type="domain" description="RRM" evidence="11">
    <location>
        <begin position="414"/>
        <end position="491"/>
    </location>
</feature>
<dbReference type="SUPFAM" id="SSF54928">
    <property type="entry name" value="RNA-binding domain, RBD"/>
    <property type="match status" value="4"/>
</dbReference>
<dbReference type="Pfam" id="PF00076">
    <property type="entry name" value="RRM_1"/>
    <property type="match status" value="5"/>
</dbReference>
<evidence type="ECO:0000256" key="1">
    <source>
        <dbReference type="ARBA" id="ARBA00004123"/>
    </source>
</evidence>
<keyword evidence="6 9" id="KW-0694">RNA-binding</keyword>
<dbReference type="eggNOG" id="KOG0110">
    <property type="taxonomic scope" value="Eukaryota"/>
</dbReference>
<proteinExistence type="inferred from homology"/>
<dbReference type="InterPro" id="IPR050374">
    <property type="entry name" value="RRT5_SRSF_SR"/>
</dbReference>
<dbReference type="AlphaFoldDB" id="U1G0U6"/>
<keyword evidence="8" id="KW-0687">Ribonucleoprotein</keyword>
<evidence type="ECO:0000256" key="2">
    <source>
        <dbReference type="ARBA" id="ARBA00008033"/>
    </source>
</evidence>
<feature type="compositionally biased region" description="Basic residues" evidence="10">
    <location>
        <begin position="188"/>
        <end position="197"/>
    </location>
</feature>
<organism evidence="12 13">
    <name type="scientific">Endocarpon pusillum (strain Z07020 / HMAS-L-300199)</name>
    <name type="common">Lichen-forming fungus</name>
    <dbReference type="NCBI Taxonomy" id="1263415"/>
    <lineage>
        <taxon>Eukaryota</taxon>
        <taxon>Fungi</taxon>
        <taxon>Dikarya</taxon>
        <taxon>Ascomycota</taxon>
        <taxon>Pezizomycotina</taxon>
        <taxon>Eurotiomycetes</taxon>
        <taxon>Chaetothyriomycetidae</taxon>
        <taxon>Verrucariales</taxon>
        <taxon>Verrucariaceae</taxon>
        <taxon>Endocarpon</taxon>
    </lineage>
</organism>
<dbReference type="EMBL" id="KE721278">
    <property type="protein sequence ID" value="ERF70842.1"/>
    <property type="molecule type" value="Genomic_DNA"/>
</dbReference>
<feature type="compositionally biased region" description="Polar residues" evidence="10">
    <location>
        <begin position="111"/>
        <end position="126"/>
    </location>
</feature>
<sequence length="933" mass="103371">MDDDAAIPDTRVFVSGLPPNFTSNQLGAHFAGRYQITDAVVIPDRRIGFVGFRNYTLAKSAIKYFDKTYIRMSKISVMMAKAVEIERTNTSQGVPKTKYVSQGNTTWSSVSESVPTVAHNTPNPKSNHGIDFKPYVPVPSSNKRKRDSGSNSQEESSRPTGPASAMRPALEDRNGLSNPVDEHESRRDLKKAKKKERKERLKQDTSTGSQQGDEEGESNILTSSKSTQKKKTKEGKAAATGSDDETIAAPLSEDLPSGRESQAKDGTKKKKKKKHTSFIETNGKYDPSDSQTIDEKHHLKKTEPRGKVDDDTKGGVAPIDDHALGPADQSADQIEQQRPKSDIATDNDWLRAKTSRVLDLTDAAPEYAKSVPTDTEDLSKRPTTEQDVKNTEQRITPSADSSTKPSPNTLVLSARLFVRNLPYTANESEIESLFSKYGHLDEVHVVRDKAGSSKGIAYVQFSDHDHASHALQELDGKSFQGRLLHILEAANKKSHRLDEFEISKLPLKKQKALKRKMEAGNSIFQWNSMYMNPNAVLSSVADRLGVSKADLIDVSSADAAVKQAHAETHIIQETKAFLATSGVNLDAFRQHERDNTILLVKNFPFGTTTEELKSLFSPYGEIVNFLLPPSGTIAIIQYAQPGEGNHAMRDLAYRNFKGSVLYLETGPRNLFDKSVQPISHSKSPDAVATPAQDGSTLNKVEEVSSSTLFVRNLNFITTTSGLTRAFKPLDGFLSAKVKTKTDPRRPQEILSMGFGFVEFRSNKQALAALAAMKGHRLDDHELLIQTSRKVTDAAEERRHKDNMKKVDAHKTKIIIKNLPFEASKKDVRALLSAYGQLRSVKVPQKFNHDTRGFAFADFVTAREAANAMEALKDTHLLGRRLVFEFAEEEAIDPEAEIRAIENKVGRQTEMIQLNKMTGSARKKFIVGPQDDDQ</sequence>
<dbReference type="GO" id="GO:0030686">
    <property type="term" value="C:90S preribosome"/>
    <property type="evidence" value="ECO:0007669"/>
    <property type="project" value="EnsemblFungi"/>
</dbReference>
<evidence type="ECO:0000256" key="10">
    <source>
        <dbReference type="SAM" id="MobiDB-lite"/>
    </source>
</evidence>
<evidence type="ECO:0000313" key="12">
    <source>
        <dbReference type="EMBL" id="ERF70842.1"/>
    </source>
</evidence>
<name>U1G0U6_ENDPU</name>